<dbReference type="InterPro" id="IPR038765">
    <property type="entry name" value="Papain-like_cys_pep_sf"/>
</dbReference>
<evidence type="ECO:0000313" key="3">
    <source>
        <dbReference type="Proteomes" id="UP001186944"/>
    </source>
</evidence>
<accession>A0AA88YFU9</accession>
<dbReference type="AlphaFoldDB" id="A0AA88YFU9"/>
<dbReference type="InterPro" id="IPR050704">
    <property type="entry name" value="Peptidase_C85-like"/>
</dbReference>
<dbReference type="CDD" id="cd22744">
    <property type="entry name" value="OTU"/>
    <property type="match status" value="1"/>
</dbReference>
<dbReference type="SUPFAM" id="SSF54001">
    <property type="entry name" value="Cysteine proteinases"/>
    <property type="match status" value="1"/>
</dbReference>
<feature type="domain" description="OTU" evidence="1">
    <location>
        <begin position="88"/>
        <end position="161"/>
    </location>
</feature>
<dbReference type="EMBL" id="VSWD01000004">
    <property type="protein sequence ID" value="KAK3104606.1"/>
    <property type="molecule type" value="Genomic_DNA"/>
</dbReference>
<evidence type="ECO:0000313" key="2">
    <source>
        <dbReference type="EMBL" id="KAK3104606.1"/>
    </source>
</evidence>
<dbReference type="Proteomes" id="UP001186944">
    <property type="component" value="Unassembled WGS sequence"/>
</dbReference>
<comment type="caution">
    <text evidence="2">The sequence shown here is derived from an EMBL/GenBank/DDBJ whole genome shotgun (WGS) entry which is preliminary data.</text>
</comment>
<dbReference type="PROSITE" id="PS50802">
    <property type="entry name" value="OTU"/>
    <property type="match status" value="1"/>
</dbReference>
<dbReference type="PANTHER" id="PTHR12419">
    <property type="entry name" value="OTU DOMAIN CONTAINING PROTEIN"/>
    <property type="match status" value="1"/>
</dbReference>
<reference evidence="2" key="1">
    <citation type="submission" date="2019-08" db="EMBL/GenBank/DDBJ databases">
        <title>The improved chromosome-level genome for the pearl oyster Pinctada fucata martensii using PacBio sequencing and Hi-C.</title>
        <authorList>
            <person name="Zheng Z."/>
        </authorList>
    </citation>
    <scope>NUCLEOTIDE SEQUENCE</scope>
    <source>
        <strain evidence="2">ZZ-2019</strain>
        <tissue evidence="2">Adductor muscle</tissue>
    </source>
</reference>
<sequence length="161" mass="17904">MEVRKNRLYKDEQAVTVVSMATKSPELAYFMVPKVSFCATCASGMFSGQQSGELPLLAAAAVSLIDVPSQSFRNQIDRQNGYLRQFGLARRAVMGDGNCLFRAVSYGLLQSEDFHGDLRQSAINFMQTNLNYLQSMFEEPGMDFQEELNTLAQDGSYAGQE</sequence>
<dbReference type="PANTHER" id="PTHR12419:SF7">
    <property type="entry name" value="OTU DOMAIN-CONTAINING PROTEIN 3"/>
    <property type="match status" value="1"/>
</dbReference>
<evidence type="ECO:0000259" key="1">
    <source>
        <dbReference type="PROSITE" id="PS50802"/>
    </source>
</evidence>
<keyword evidence="3" id="KW-1185">Reference proteome</keyword>
<dbReference type="Pfam" id="PF02338">
    <property type="entry name" value="OTU"/>
    <property type="match status" value="1"/>
</dbReference>
<dbReference type="Gene3D" id="3.90.70.80">
    <property type="match status" value="1"/>
</dbReference>
<organism evidence="2 3">
    <name type="scientific">Pinctada imbricata</name>
    <name type="common">Atlantic pearl-oyster</name>
    <name type="synonym">Pinctada martensii</name>
    <dbReference type="NCBI Taxonomy" id="66713"/>
    <lineage>
        <taxon>Eukaryota</taxon>
        <taxon>Metazoa</taxon>
        <taxon>Spiralia</taxon>
        <taxon>Lophotrochozoa</taxon>
        <taxon>Mollusca</taxon>
        <taxon>Bivalvia</taxon>
        <taxon>Autobranchia</taxon>
        <taxon>Pteriomorphia</taxon>
        <taxon>Pterioida</taxon>
        <taxon>Pterioidea</taxon>
        <taxon>Pteriidae</taxon>
        <taxon>Pinctada</taxon>
    </lineage>
</organism>
<protein>
    <recommendedName>
        <fullName evidence="1">OTU domain-containing protein</fullName>
    </recommendedName>
</protein>
<name>A0AA88YFU9_PINIB</name>
<dbReference type="GO" id="GO:0004843">
    <property type="term" value="F:cysteine-type deubiquitinase activity"/>
    <property type="evidence" value="ECO:0007669"/>
    <property type="project" value="TreeGrafter"/>
</dbReference>
<dbReference type="InterPro" id="IPR003323">
    <property type="entry name" value="OTU_dom"/>
</dbReference>
<gene>
    <name evidence="2" type="ORF">FSP39_006036</name>
</gene>
<proteinExistence type="predicted"/>
<dbReference type="GO" id="GO:0016579">
    <property type="term" value="P:protein deubiquitination"/>
    <property type="evidence" value="ECO:0007669"/>
    <property type="project" value="TreeGrafter"/>
</dbReference>